<keyword evidence="1" id="KW-0175">Coiled coil</keyword>
<feature type="coiled-coil region" evidence="1">
    <location>
        <begin position="228"/>
        <end position="284"/>
    </location>
</feature>
<dbReference type="Gene3D" id="1.20.5.1700">
    <property type="match status" value="1"/>
</dbReference>
<protein>
    <submittedName>
        <fullName evidence="2">Uncharacterized protein</fullName>
    </submittedName>
</protein>
<evidence type="ECO:0000313" key="2">
    <source>
        <dbReference type="EMBL" id="KAF0773204.1"/>
    </source>
</evidence>
<dbReference type="Proteomes" id="UP000478052">
    <property type="component" value="Unassembled WGS sequence"/>
</dbReference>
<feature type="coiled-coil region" evidence="1">
    <location>
        <begin position="28"/>
        <end position="101"/>
    </location>
</feature>
<name>A0A6G0ZNW1_APHCR</name>
<reference evidence="2 3" key="1">
    <citation type="submission" date="2019-08" db="EMBL/GenBank/DDBJ databases">
        <title>Whole genome of Aphis craccivora.</title>
        <authorList>
            <person name="Voronova N.V."/>
            <person name="Shulinski R.S."/>
            <person name="Bandarenka Y.V."/>
            <person name="Zhorov D.G."/>
            <person name="Warner D."/>
        </authorList>
    </citation>
    <scope>NUCLEOTIDE SEQUENCE [LARGE SCALE GENOMIC DNA]</scope>
    <source>
        <strain evidence="2">180601</strain>
        <tissue evidence="2">Whole Body</tissue>
    </source>
</reference>
<gene>
    <name evidence="2" type="ORF">FWK35_00001097</name>
</gene>
<evidence type="ECO:0000313" key="3">
    <source>
        <dbReference type="Proteomes" id="UP000478052"/>
    </source>
</evidence>
<keyword evidence="3" id="KW-1185">Reference proteome</keyword>
<dbReference type="EMBL" id="VUJU01000088">
    <property type="protein sequence ID" value="KAF0773204.1"/>
    <property type="molecule type" value="Genomic_DNA"/>
</dbReference>
<organism evidence="2 3">
    <name type="scientific">Aphis craccivora</name>
    <name type="common">Cowpea aphid</name>
    <dbReference type="NCBI Taxonomy" id="307492"/>
    <lineage>
        <taxon>Eukaryota</taxon>
        <taxon>Metazoa</taxon>
        <taxon>Ecdysozoa</taxon>
        <taxon>Arthropoda</taxon>
        <taxon>Hexapoda</taxon>
        <taxon>Insecta</taxon>
        <taxon>Pterygota</taxon>
        <taxon>Neoptera</taxon>
        <taxon>Paraneoptera</taxon>
        <taxon>Hemiptera</taxon>
        <taxon>Sternorrhyncha</taxon>
        <taxon>Aphidomorpha</taxon>
        <taxon>Aphidoidea</taxon>
        <taxon>Aphididae</taxon>
        <taxon>Aphidini</taxon>
        <taxon>Aphis</taxon>
        <taxon>Aphis</taxon>
    </lineage>
</organism>
<proteinExistence type="predicted"/>
<accession>A0A6G0ZNW1</accession>
<sequence>MLQKSKSKINQDEIKINEVGKTFFEIQFDAKKKIISRLNDEINNFKKKTNKFKSKTNRLSIKLKDNYEYLKKILDEKNNLEKLLKAETAQLKQEVDSMEETSLSKLKKKDDEFIREAGKHKSITAIYVGRLNKLDEFTKHEKVLEQKYINMKEQNVMMDKKYEIALKTMEQNKFISEQIAKRNMLKRCVDFSVHMKKQSLMVECPVEGASTNEILDLNEMVDIGNKQLEIYDKEFLDLKKENEALKKLLKSTREIINEKNVNDNSKENIEAKNLENKLVNAKDLKGIQQVDKNTIRHVDRSIHMIVIEGNEAELKATDHDLHTIQVELYEIRSANQLLDRQIWKTEDALLNIYEKASVHLEEITSTTNNSNENIFDYIQKLYKELDDFITEDNTLLI</sequence>
<dbReference type="OrthoDB" id="6613449at2759"/>
<evidence type="ECO:0000256" key="1">
    <source>
        <dbReference type="SAM" id="Coils"/>
    </source>
</evidence>
<dbReference type="AlphaFoldDB" id="A0A6G0ZNW1"/>
<comment type="caution">
    <text evidence="2">The sequence shown here is derived from an EMBL/GenBank/DDBJ whole genome shotgun (WGS) entry which is preliminary data.</text>
</comment>